<dbReference type="Gene3D" id="3.40.30.10">
    <property type="entry name" value="Glutaredoxin"/>
    <property type="match status" value="1"/>
</dbReference>
<dbReference type="PROSITE" id="PS51352">
    <property type="entry name" value="THIOREDOXIN_2"/>
    <property type="match status" value="1"/>
</dbReference>
<evidence type="ECO:0000313" key="5">
    <source>
        <dbReference type="EMBL" id="KAB2805471.1"/>
    </source>
</evidence>
<accession>A0A6N6RJ35</accession>
<evidence type="ECO:0000256" key="3">
    <source>
        <dbReference type="SAM" id="SignalP"/>
    </source>
</evidence>
<dbReference type="InterPro" id="IPR036249">
    <property type="entry name" value="Thioredoxin-like_sf"/>
</dbReference>
<dbReference type="InterPro" id="IPR013766">
    <property type="entry name" value="Thioredoxin_domain"/>
</dbReference>
<dbReference type="AlphaFoldDB" id="A0A6N6RJ35"/>
<sequence length="186" mass="21518">MKKIMLFAAFILGALSLSAQEEIQWMTFEEAVEAQENGDHRPVFIDVYTDWCGWCKRMDAVTFHDSAVAAYMNEHFLNVKFDGESRDTVEYKGEKFVYVPRGRRGYHELAAAMLQGKLSYPTVVFFDENFNYIQAVPGFQEASNFLLIAEFMGEGHFRTTPWEEFVANKRPQQRSIERVETVNATE</sequence>
<gene>
    <name evidence="5" type="ORF">F8C67_13550</name>
</gene>
<dbReference type="InterPro" id="IPR004879">
    <property type="entry name" value="Ssp411-like_TRX"/>
</dbReference>
<name>A0A6N6RJ35_9FLAO</name>
<dbReference type="InterPro" id="IPR051099">
    <property type="entry name" value="AGR/TXD"/>
</dbReference>
<comment type="caution">
    <text evidence="5">The sequence shown here is derived from an EMBL/GenBank/DDBJ whole genome shotgun (WGS) entry which is preliminary data.</text>
</comment>
<evidence type="ECO:0000313" key="6">
    <source>
        <dbReference type="Proteomes" id="UP000468650"/>
    </source>
</evidence>
<keyword evidence="1 3" id="KW-0732">Signal</keyword>
<evidence type="ECO:0000256" key="2">
    <source>
        <dbReference type="ARBA" id="ARBA00023284"/>
    </source>
</evidence>
<dbReference type="EMBL" id="WBVO01000014">
    <property type="protein sequence ID" value="KAB2805471.1"/>
    <property type="molecule type" value="Genomic_DNA"/>
</dbReference>
<dbReference type="Pfam" id="PF03190">
    <property type="entry name" value="Thioredox_DsbH"/>
    <property type="match status" value="1"/>
</dbReference>
<dbReference type="OrthoDB" id="9811036at2"/>
<evidence type="ECO:0000256" key="1">
    <source>
        <dbReference type="ARBA" id="ARBA00022729"/>
    </source>
</evidence>
<dbReference type="InterPro" id="IPR017937">
    <property type="entry name" value="Thioredoxin_CS"/>
</dbReference>
<proteinExistence type="predicted"/>
<dbReference type="PANTHER" id="PTHR15337:SF11">
    <property type="entry name" value="THIOREDOXIN DOMAIN-CONTAINING PROTEIN"/>
    <property type="match status" value="1"/>
</dbReference>
<evidence type="ECO:0000259" key="4">
    <source>
        <dbReference type="PROSITE" id="PS51352"/>
    </source>
</evidence>
<dbReference type="Proteomes" id="UP000468650">
    <property type="component" value="Unassembled WGS sequence"/>
</dbReference>
<keyword evidence="6" id="KW-1185">Reference proteome</keyword>
<organism evidence="5 6">
    <name type="scientific">Phaeocystidibacter luteus</name>
    <dbReference type="NCBI Taxonomy" id="911197"/>
    <lineage>
        <taxon>Bacteria</taxon>
        <taxon>Pseudomonadati</taxon>
        <taxon>Bacteroidota</taxon>
        <taxon>Flavobacteriia</taxon>
        <taxon>Flavobacteriales</taxon>
        <taxon>Phaeocystidibacteraceae</taxon>
        <taxon>Phaeocystidibacter</taxon>
    </lineage>
</organism>
<dbReference type="PANTHER" id="PTHR15337">
    <property type="entry name" value="ANTERIOR GRADIENT PROTEIN-RELATED"/>
    <property type="match status" value="1"/>
</dbReference>
<dbReference type="SUPFAM" id="SSF52833">
    <property type="entry name" value="Thioredoxin-like"/>
    <property type="match status" value="1"/>
</dbReference>
<dbReference type="RefSeq" id="WP_151668404.1">
    <property type="nucleotide sequence ID" value="NZ_WBVO01000014.1"/>
</dbReference>
<feature type="signal peptide" evidence="3">
    <location>
        <begin position="1"/>
        <end position="19"/>
    </location>
</feature>
<dbReference type="PROSITE" id="PS00194">
    <property type="entry name" value="THIOREDOXIN_1"/>
    <property type="match status" value="1"/>
</dbReference>
<protein>
    <submittedName>
        <fullName evidence="5">DUF255 domain-containing protein</fullName>
    </submittedName>
</protein>
<keyword evidence="2" id="KW-0676">Redox-active center</keyword>
<feature type="chain" id="PRO_5027078780" evidence="3">
    <location>
        <begin position="20"/>
        <end position="186"/>
    </location>
</feature>
<reference evidence="5 6" key="1">
    <citation type="submission" date="2019-09" db="EMBL/GenBank/DDBJ databases">
        <title>Genomes of family Cryomorphaceae.</title>
        <authorList>
            <person name="Bowman J.P."/>
        </authorList>
    </citation>
    <scope>NUCLEOTIDE SEQUENCE [LARGE SCALE GENOMIC DNA]</scope>
    <source>
        <strain evidence="5 6">LMG 25704</strain>
    </source>
</reference>
<feature type="domain" description="Thioredoxin" evidence="4">
    <location>
        <begin position="6"/>
        <end position="154"/>
    </location>
</feature>